<evidence type="ECO:0000256" key="4">
    <source>
        <dbReference type="ARBA" id="ARBA00022825"/>
    </source>
</evidence>
<dbReference type="AlphaFoldDB" id="A0A1Y2FH24"/>
<evidence type="ECO:0000256" key="2">
    <source>
        <dbReference type="ARBA" id="ARBA00022670"/>
    </source>
</evidence>
<reference evidence="9 10" key="1">
    <citation type="submission" date="2016-07" db="EMBL/GenBank/DDBJ databases">
        <title>Pervasive Adenine N6-methylation of Active Genes in Fungi.</title>
        <authorList>
            <consortium name="DOE Joint Genome Institute"/>
            <person name="Mondo S.J."/>
            <person name="Dannebaum R.O."/>
            <person name="Kuo R.C."/>
            <person name="Labutti K."/>
            <person name="Haridas S."/>
            <person name="Kuo A."/>
            <person name="Salamov A."/>
            <person name="Ahrendt S.R."/>
            <person name="Lipzen A."/>
            <person name="Sullivan W."/>
            <person name="Andreopoulos W.B."/>
            <person name="Clum A."/>
            <person name="Lindquist E."/>
            <person name="Daum C."/>
            <person name="Ramamoorthy G.K."/>
            <person name="Gryganskyi A."/>
            <person name="Culley D."/>
            <person name="Magnuson J.K."/>
            <person name="James T.Y."/>
            <person name="O'Malley M.A."/>
            <person name="Stajich J.E."/>
            <person name="Spatafora J.W."/>
            <person name="Visel A."/>
            <person name="Grigoriev I.V."/>
        </authorList>
    </citation>
    <scope>NUCLEOTIDE SEQUENCE [LARGE SCALE GENOMIC DNA]</scope>
    <source>
        <strain evidence="9 10">12-1054</strain>
    </source>
</reference>
<comment type="similarity">
    <text evidence="1 5 6">Belongs to the peptidase S8 family.</text>
</comment>
<feature type="chain" id="PRO_5012214918" evidence="7">
    <location>
        <begin position="16"/>
        <end position="404"/>
    </location>
</feature>
<proteinExistence type="inferred from homology"/>
<dbReference type="InterPro" id="IPR022398">
    <property type="entry name" value="Peptidase_S8_His-AS"/>
</dbReference>
<dbReference type="InterPro" id="IPR015500">
    <property type="entry name" value="Peptidase_S8_subtilisin-rel"/>
</dbReference>
<comment type="caution">
    <text evidence="9">The sequence shown here is derived from an EMBL/GenBank/DDBJ whole genome shotgun (WGS) entry which is preliminary data.</text>
</comment>
<dbReference type="Gene3D" id="3.30.70.80">
    <property type="entry name" value="Peptidase S8 propeptide/proteinase inhibitor I9"/>
    <property type="match status" value="1"/>
</dbReference>
<sequence>MRFSVLVALLGTALAAPAAIPEASNVELARRSNGGYIVSLADGTALDSIIKLVPGLSELVSHRFSLINGFAVPAEAAPLMELLRLLPGVAKIEDDLIMSTKVTVTQTNAPWGLQRISTATRVASTSGTYNEPRGAWRYTYDNAYAGAGVDVYVIDTGLRCTHSAFGGRALCPSDGNFYDGGVNVDDNGHGTHCGGTIASSLYGVSKNASLIGLKVLGADGSGATSGIISAIQYAVNRKQNTGRPSVISMSLGGDIATSLDSAVKAATTNGVHVAVAAGNENQDARNVSPARSSINSAVITVGATNITDTRAYFSNYGPAVTINAPGYHILSCWIRSDTDTNVISGTSMATPHVAGALAYYLSQSAYRAYTPAQLKSLVTSKSQKDVITLGNVGGTTTTDDILRL</sequence>
<dbReference type="InterPro" id="IPR050131">
    <property type="entry name" value="Peptidase_S8_subtilisin-like"/>
</dbReference>
<name>A0A1Y2FH24_PROLT</name>
<dbReference type="InterPro" id="IPR000209">
    <property type="entry name" value="Peptidase_S8/S53_dom"/>
</dbReference>
<feature type="active site" description="Charge relay system" evidence="5">
    <location>
        <position position="189"/>
    </location>
</feature>
<feature type="active site" description="Charge relay system" evidence="5">
    <location>
        <position position="347"/>
    </location>
</feature>
<dbReference type="SUPFAM" id="SSF54897">
    <property type="entry name" value="Protease propeptides/inhibitors"/>
    <property type="match status" value="1"/>
</dbReference>
<dbReference type="OrthoDB" id="206201at2759"/>
<feature type="active site" description="Charge relay system" evidence="5">
    <location>
        <position position="155"/>
    </location>
</feature>
<evidence type="ECO:0000256" key="6">
    <source>
        <dbReference type="RuleBase" id="RU003355"/>
    </source>
</evidence>
<keyword evidence="4 5" id="KW-0720">Serine protease</keyword>
<gene>
    <name evidence="9" type="ORF">BCR37DRAFT_299032</name>
</gene>
<dbReference type="PROSITE" id="PS00137">
    <property type="entry name" value="SUBTILASE_HIS"/>
    <property type="match status" value="1"/>
</dbReference>
<dbReference type="InterPro" id="IPR023827">
    <property type="entry name" value="Peptidase_S8_Asp-AS"/>
</dbReference>
<dbReference type="InterPro" id="IPR037045">
    <property type="entry name" value="S8pro/Inhibitor_I9_sf"/>
</dbReference>
<dbReference type="InterPro" id="IPR023828">
    <property type="entry name" value="Peptidase_S8_Ser-AS"/>
</dbReference>
<dbReference type="EMBL" id="MCFI01000008">
    <property type="protein sequence ID" value="ORY83223.1"/>
    <property type="molecule type" value="Genomic_DNA"/>
</dbReference>
<dbReference type="OMA" id="SEVAWIE"/>
<keyword evidence="7" id="KW-0732">Signal</keyword>
<dbReference type="GO" id="GO:0004252">
    <property type="term" value="F:serine-type endopeptidase activity"/>
    <property type="evidence" value="ECO:0007669"/>
    <property type="project" value="UniProtKB-UniRule"/>
</dbReference>
<accession>A0A1Y2FH24</accession>
<dbReference type="Gene3D" id="3.40.50.200">
    <property type="entry name" value="Peptidase S8/S53 domain"/>
    <property type="match status" value="1"/>
</dbReference>
<keyword evidence="3 5" id="KW-0378">Hydrolase</keyword>
<organism evidence="9 10">
    <name type="scientific">Protomyces lactucae-debilis</name>
    <dbReference type="NCBI Taxonomy" id="2754530"/>
    <lineage>
        <taxon>Eukaryota</taxon>
        <taxon>Fungi</taxon>
        <taxon>Dikarya</taxon>
        <taxon>Ascomycota</taxon>
        <taxon>Taphrinomycotina</taxon>
        <taxon>Taphrinomycetes</taxon>
        <taxon>Taphrinales</taxon>
        <taxon>Protomycetaceae</taxon>
        <taxon>Protomyces</taxon>
    </lineage>
</organism>
<keyword evidence="2 5" id="KW-0645">Protease</keyword>
<dbReference type="Pfam" id="PF00082">
    <property type="entry name" value="Peptidase_S8"/>
    <property type="match status" value="1"/>
</dbReference>
<evidence type="ECO:0000259" key="8">
    <source>
        <dbReference type="Pfam" id="PF00082"/>
    </source>
</evidence>
<dbReference type="FunFam" id="3.40.50.200:FF:000007">
    <property type="entry name" value="Subtilisin-like serine protease"/>
    <property type="match status" value="1"/>
</dbReference>
<evidence type="ECO:0000256" key="1">
    <source>
        <dbReference type="ARBA" id="ARBA00011073"/>
    </source>
</evidence>
<evidence type="ECO:0000256" key="7">
    <source>
        <dbReference type="SAM" id="SignalP"/>
    </source>
</evidence>
<evidence type="ECO:0000313" key="10">
    <source>
        <dbReference type="Proteomes" id="UP000193685"/>
    </source>
</evidence>
<dbReference type="InterPro" id="IPR034193">
    <property type="entry name" value="PCSK9_ProteinaseK-like"/>
</dbReference>
<protein>
    <submittedName>
        <fullName evidence="9">Peptidase S8/S53 domain-containing protein</fullName>
    </submittedName>
</protein>
<dbReference type="PROSITE" id="PS00136">
    <property type="entry name" value="SUBTILASE_ASP"/>
    <property type="match status" value="1"/>
</dbReference>
<dbReference type="PROSITE" id="PS51892">
    <property type="entry name" value="SUBTILASE"/>
    <property type="match status" value="1"/>
</dbReference>
<feature type="signal peptide" evidence="7">
    <location>
        <begin position="1"/>
        <end position="15"/>
    </location>
</feature>
<dbReference type="InterPro" id="IPR036852">
    <property type="entry name" value="Peptidase_S8/S53_dom_sf"/>
</dbReference>
<evidence type="ECO:0000256" key="3">
    <source>
        <dbReference type="ARBA" id="ARBA00022801"/>
    </source>
</evidence>
<dbReference type="CDD" id="cd04077">
    <property type="entry name" value="Peptidases_S8_PCSK9_ProteinaseK_like"/>
    <property type="match status" value="1"/>
</dbReference>
<dbReference type="GO" id="GO:0031638">
    <property type="term" value="P:zymogen activation"/>
    <property type="evidence" value="ECO:0007669"/>
    <property type="project" value="UniProtKB-ARBA"/>
</dbReference>
<dbReference type="PROSITE" id="PS00138">
    <property type="entry name" value="SUBTILASE_SER"/>
    <property type="match status" value="1"/>
</dbReference>
<feature type="domain" description="Peptidase S8/S53" evidence="8">
    <location>
        <begin position="146"/>
        <end position="382"/>
    </location>
</feature>
<dbReference type="PANTHER" id="PTHR43806">
    <property type="entry name" value="PEPTIDASE S8"/>
    <property type="match status" value="1"/>
</dbReference>
<dbReference type="PRINTS" id="PR00723">
    <property type="entry name" value="SUBTILISIN"/>
</dbReference>
<dbReference type="RefSeq" id="XP_040725804.1">
    <property type="nucleotide sequence ID" value="XM_040866906.1"/>
</dbReference>
<dbReference type="STRING" id="56484.A0A1Y2FH24"/>
<keyword evidence="10" id="KW-1185">Reference proteome</keyword>
<evidence type="ECO:0000313" key="9">
    <source>
        <dbReference type="EMBL" id="ORY83223.1"/>
    </source>
</evidence>
<dbReference type="PANTHER" id="PTHR43806:SF11">
    <property type="entry name" value="CEREVISIN-RELATED"/>
    <property type="match status" value="1"/>
</dbReference>
<dbReference type="GeneID" id="63783505"/>
<evidence type="ECO:0000256" key="5">
    <source>
        <dbReference type="PROSITE-ProRule" id="PRU01240"/>
    </source>
</evidence>
<dbReference type="Proteomes" id="UP000193685">
    <property type="component" value="Unassembled WGS sequence"/>
</dbReference>
<dbReference type="SUPFAM" id="SSF52743">
    <property type="entry name" value="Subtilisin-like"/>
    <property type="match status" value="1"/>
</dbReference>